<reference evidence="2 3" key="1">
    <citation type="journal article" date="2016" name="Nat. Commun.">
        <title>Thousands of microbial genomes shed light on interconnected biogeochemical processes in an aquifer system.</title>
        <authorList>
            <person name="Anantharaman K."/>
            <person name="Brown C.T."/>
            <person name="Hug L.A."/>
            <person name="Sharon I."/>
            <person name="Castelle C.J."/>
            <person name="Probst A.J."/>
            <person name="Thomas B.C."/>
            <person name="Singh A."/>
            <person name="Wilkins M.J."/>
            <person name="Karaoz U."/>
            <person name="Brodie E.L."/>
            <person name="Williams K.H."/>
            <person name="Hubbard S.S."/>
            <person name="Banfield J.F."/>
        </authorList>
    </citation>
    <scope>NUCLEOTIDE SEQUENCE [LARGE SCALE GENOMIC DNA]</scope>
</reference>
<name>A0A1G1WUV5_9BACT</name>
<dbReference type="Proteomes" id="UP000179279">
    <property type="component" value="Unassembled WGS sequence"/>
</dbReference>
<protein>
    <submittedName>
        <fullName evidence="2">Uncharacterized protein</fullName>
    </submittedName>
</protein>
<organism evidence="2 3">
    <name type="scientific">Candidatus Woykebacteria bacterium RIFCSPLOWO2_01_FULL_41_12</name>
    <dbReference type="NCBI Taxonomy" id="1802604"/>
    <lineage>
        <taxon>Bacteria</taxon>
        <taxon>Candidatus Woykeibacteriota</taxon>
    </lineage>
</organism>
<dbReference type="AlphaFoldDB" id="A0A1G1WUV5"/>
<sequence>MSKNFVTILFLTLITVLSWLGFQLFKISSESTIPKPTEKQIRPINPELDKSVFEDLKQSIR</sequence>
<evidence type="ECO:0000256" key="1">
    <source>
        <dbReference type="SAM" id="Phobius"/>
    </source>
</evidence>
<evidence type="ECO:0000313" key="3">
    <source>
        <dbReference type="Proteomes" id="UP000179279"/>
    </source>
</evidence>
<evidence type="ECO:0000313" key="2">
    <source>
        <dbReference type="EMBL" id="OGY31110.1"/>
    </source>
</evidence>
<feature type="transmembrane region" description="Helical" evidence="1">
    <location>
        <begin position="6"/>
        <end position="25"/>
    </location>
</feature>
<accession>A0A1G1WUV5</accession>
<gene>
    <name evidence="2" type="ORF">A3A57_01810</name>
</gene>
<dbReference type="EMBL" id="MHDA01000037">
    <property type="protein sequence ID" value="OGY31110.1"/>
    <property type="molecule type" value="Genomic_DNA"/>
</dbReference>
<proteinExistence type="predicted"/>
<comment type="caution">
    <text evidence="2">The sequence shown here is derived from an EMBL/GenBank/DDBJ whole genome shotgun (WGS) entry which is preliminary data.</text>
</comment>
<keyword evidence="1" id="KW-0812">Transmembrane</keyword>
<keyword evidence="1" id="KW-0472">Membrane</keyword>
<keyword evidence="1" id="KW-1133">Transmembrane helix</keyword>